<keyword evidence="7" id="KW-0809">Transit peptide</keyword>
<accession>A0ABR2YI93</accession>
<organism evidence="12 13">
    <name type="scientific">Coccomyxa subellipsoidea</name>
    <dbReference type="NCBI Taxonomy" id="248742"/>
    <lineage>
        <taxon>Eukaryota</taxon>
        <taxon>Viridiplantae</taxon>
        <taxon>Chlorophyta</taxon>
        <taxon>core chlorophytes</taxon>
        <taxon>Trebouxiophyceae</taxon>
        <taxon>Trebouxiophyceae incertae sedis</taxon>
        <taxon>Coccomyxaceae</taxon>
        <taxon>Coccomyxa</taxon>
    </lineage>
</organism>
<evidence type="ECO:0000256" key="1">
    <source>
        <dbReference type="ARBA" id="ARBA00004173"/>
    </source>
</evidence>
<name>A0ABR2YI93_9CHLO</name>
<evidence type="ECO:0000256" key="4">
    <source>
        <dbReference type="ARBA" id="ARBA00022723"/>
    </source>
</evidence>
<gene>
    <name evidence="12" type="ORF">WJX75_008266</name>
</gene>
<reference evidence="12 13" key="1">
    <citation type="journal article" date="2024" name="Nat. Commun.">
        <title>Phylogenomics reveals the evolutionary origins of lichenization in chlorophyte algae.</title>
        <authorList>
            <person name="Puginier C."/>
            <person name="Libourel C."/>
            <person name="Otte J."/>
            <person name="Skaloud P."/>
            <person name="Haon M."/>
            <person name="Grisel S."/>
            <person name="Petersen M."/>
            <person name="Berrin J.G."/>
            <person name="Delaux P.M."/>
            <person name="Dal Grande F."/>
            <person name="Keller J."/>
        </authorList>
    </citation>
    <scope>NUCLEOTIDE SEQUENCE [LARGE SCALE GENOMIC DNA]</scope>
    <source>
        <strain evidence="12 13">SAG 216-7</strain>
    </source>
</reference>
<dbReference type="InterPro" id="IPR033851">
    <property type="entry name" value="M3A_MIP"/>
</dbReference>
<evidence type="ECO:0000256" key="6">
    <source>
        <dbReference type="ARBA" id="ARBA00022833"/>
    </source>
</evidence>
<evidence type="ECO:0000313" key="12">
    <source>
        <dbReference type="EMBL" id="KAK9905894.1"/>
    </source>
</evidence>
<keyword evidence="3 10" id="KW-0645">Protease</keyword>
<evidence type="ECO:0000256" key="8">
    <source>
        <dbReference type="ARBA" id="ARBA00023049"/>
    </source>
</evidence>
<dbReference type="InterPro" id="IPR045090">
    <property type="entry name" value="Pept_M3A_M3B"/>
</dbReference>
<evidence type="ECO:0000256" key="3">
    <source>
        <dbReference type="ARBA" id="ARBA00022670"/>
    </source>
</evidence>
<evidence type="ECO:0000256" key="2">
    <source>
        <dbReference type="ARBA" id="ARBA00006040"/>
    </source>
</evidence>
<dbReference type="SUPFAM" id="SSF55486">
    <property type="entry name" value="Metalloproteases ('zincins'), catalytic domain"/>
    <property type="match status" value="1"/>
</dbReference>
<proteinExistence type="inferred from homology"/>
<keyword evidence="6 10" id="KW-0862">Zinc</keyword>
<dbReference type="Pfam" id="PF01432">
    <property type="entry name" value="Peptidase_M3"/>
    <property type="match status" value="1"/>
</dbReference>
<protein>
    <recommendedName>
        <fullName evidence="11">Peptidase M3A/M3B catalytic domain-containing protein</fullName>
    </recommendedName>
</protein>
<evidence type="ECO:0000256" key="10">
    <source>
        <dbReference type="RuleBase" id="RU003435"/>
    </source>
</evidence>
<evidence type="ECO:0000259" key="11">
    <source>
        <dbReference type="Pfam" id="PF01432"/>
    </source>
</evidence>
<comment type="similarity">
    <text evidence="2 10">Belongs to the peptidase M3 family.</text>
</comment>
<sequence>MLYGSLHSKSSSRLFGLLTLRDPRQWSCIVQDSISRSDALINRAVLSSTPLDTIRALDDISDTICQAYDTAEFCRNVHSCPEWQEAATQACIVLGAQVEKLNTDESLYSALIRALDHHEQRTAAAAQFPPVSEAEQHSGVQHTGGEGLLTPEALRVGRSLRHDMEKAGIHLPHAERSRLTELIGLERRLGMAIGQNLTDVSKLGYVDLDIEQEGGVLLKSRMTNLAPSSSGRRVSLGSHALNGLLQWEHSAKNRQKAYVAGYSTPRENLALLEQLLGARQEMAALMCAPSYAHHNLRGATLAGSPEAVHSFLLDLAAAIRPKVEEETDLLRRYKARHLGKAVADVQLDAWDRLYYMAMAKAEECPLDQSDVSAYFHLQHCINGFGQLLKALMGVSLVRVPLAPGEAWADSIQKLTLLHEDEGPLGTVYLDLHPRRGKVPGASHFTLRCGRRLADGSYQEPIVAVVCSFTQSSGGLLSPDQAHTLFHEFGHALHSLLSRTHFQHHSGTRGPMDLMEVPSHVTEHFARSGPSLRAFMRHHISGRPMPAPLVQRMRASQSLFEATNLQQQVVDALVDQRLHGPAMVGGASSSDIVCEVMQEHSVFPFVPGTFPQARFHHLVGYGATYYSYLYAQALSSAIWQQHFANGQITRSSGDHIRRTMLECGSAREPVDYVQGMLGDGHLVPVNGGFKPEISSLLKDLRIS</sequence>
<dbReference type="PANTHER" id="PTHR11804:SF79">
    <property type="entry name" value="MITOCHONDRIAL INTERMEDIATE PEPTIDASE"/>
    <property type="match status" value="1"/>
</dbReference>
<keyword evidence="13" id="KW-1185">Reference proteome</keyword>
<evidence type="ECO:0000313" key="13">
    <source>
        <dbReference type="Proteomes" id="UP001491310"/>
    </source>
</evidence>
<keyword evidence="9" id="KW-0496">Mitochondrion</keyword>
<dbReference type="InterPro" id="IPR024077">
    <property type="entry name" value="Neurolysin/TOP_dom2"/>
</dbReference>
<dbReference type="EMBL" id="JALJOT010000011">
    <property type="protein sequence ID" value="KAK9905894.1"/>
    <property type="molecule type" value="Genomic_DNA"/>
</dbReference>
<dbReference type="Gene3D" id="3.40.390.10">
    <property type="entry name" value="Collagenase (Catalytic Domain)"/>
    <property type="match status" value="1"/>
</dbReference>
<evidence type="ECO:0000256" key="5">
    <source>
        <dbReference type="ARBA" id="ARBA00022801"/>
    </source>
</evidence>
<dbReference type="Gene3D" id="1.10.1370.10">
    <property type="entry name" value="Neurolysin, domain 3"/>
    <property type="match status" value="1"/>
</dbReference>
<dbReference type="InterPro" id="IPR001567">
    <property type="entry name" value="Pept_M3A_M3B_dom"/>
</dbReference>
<dbReference type="CDD" id="cd06457">
    <property type="entry name" value="M3A_MIP"/>
    <property type="match status" value="1"/>
</dbReference>
<dbReference type="PANTHER" id="PTHR11804">
    <property type="entry name" value="PROTEASE M3 THIMET OLIGOPEPTIDASE-RELATED"/>
    <property type="match status" value="1"/>
</dbReference>
<evidence type="ECO:0000256" key="7">
    <source>
        <dbReference type="ARBA" id="ARBA00022946"/>
    </source>
</evidence>
<keyword evidence="5 10" id="KW-0378">Hydrolase</keyword>
<dbReference type="Proteomes" id="UP001491310">
    <property type="component" value="Unassembled WGS sequence"/>
</dbReference>
<keyword evidence="8 10" id="KW-0482">Metalloprotease</keyword>
<comment type="caution">
    <text evidence="12">The sequence shown here is derived from an EMBL/GenBank/DDBJ whole genome shotgun (WGS) entry which is preliminary data.</text>
</comment>
<dbReference type="InterPro" id="IPR024079">
    <property type="entry name" value="MetalloPept_cat_dom_sf"/>
</dbReference>
<feature type="domain" description="Peptidase M3A/M3B catalytic" evidence="11">
    <location>
        <begin position="249"/>
        <end position="678"/>
    </location>
</feature>
<keyword evidence="4 10" id="KW-0479">Metal-binding</keyword>
<comment type="subcellular location">
    <subcellularLocation>
        <location evidence="1">Mitochondrion</location>
    </subcellularLocation>
</comment>
<comment type="cofactor">
    <cofactor evidence="10">
        <name>Zn(2+)</name>
        <dbReference type="ChEBI" id="CHEBI:29105"/>
    </cofactor>
    <text evidence="10">Binds 1 zinc ion.</text>
</comment>
<evidence type="ECO:0000256" key="9">
    <source>
        <dbReference type="ARBA" id="ARBA00023128"/>
    </source>
</evidence>